<dbReference type="Gene3D" id="3.40.109.10">
    <property type="entry name" value="NADH Oxidase"/>
    <property type="match status" value="1"/>
</dbReference>
<dbReference type="SUPFAM" id="SSF55469">
    <property type="entry name" value="FMN-dependent nitroreductase-like"/>
    <property type="match status" value="1"/>
</dbReference>
<dbReference type="STRING" id="29313.BHQ16_08290"/>
<keyword evidence="2" id="KW-1185">Reference proteome</keyword>
<protein>
    <recommendedName>
        <fullName evidence="3">NAD(P)H nitroreductase</fullName>
    </recommendedName>
</protein>
<organism evidence="1 2">
    <name type="scientific">Mycobacterium shimoidei</name>
    <dbReference type="NCBI Taxonomy" id="29313"/>
    <lineage>
        <taxon>Bacteria</taxon>
        <taxon>Bacillati</taxon>
        <taxon>Actinomycetota</taxon>
        <taxon>Actinomycetes</taxon>
        <taxon>Mycobacteriales</taxon>
        <taxon>Mycobacteriaceae</taxon>
        <taxon>Mycobacterium</taxon>
    </lineage>
</organism>
<dbReference type="RefSeq" id="WP_113963764.1">
    <property type="nucleotide sequence ID" value="NZ_UEGW01000001.1"/>
</dbReference>
<dbReference type="AlphaFoldDB" id="A0A375YYX1"/>
<dbReference type="NCBIfam" id="NF047509">
    <property type="entry name" value="Rv3131_FMN_oxido"/>
    <property type="match status" value="1"/>
</dbReference>
<dbReference type="InterPro" id="IPR000415">
    <property type="entry name" value="Nitroreductase-like"/>
</dbReference>
<dbReference type="GO" id="GO:0016491">
    <property type="term" value="F:oxidoreductase activity"/>
    <property type="evidence" value="ECO:0007669"/>
    <property type="project" value="InterPro"/>
</dbReference>
<dbReference type="EMBL" id="UEGW01000001">
    <property type="protein sequence ID" value="SRX94121.1"/>
    <property type="molecule type" value="Genomic_DNA"/>
</dbReference>
<name>A0A375YYX1_MYCSH</name>
<sequence length="328" mass="36888">MPRAVPDNRVVENAVLLACRAPSIHNSQPWQWRWIPESRTMQLFLDTGRRVRRADPSGREAIISCGAVLDHFRVAMASAGWQSSIKRFPDSQNPEHLASIELSPRNRVTDADREYADAILERRTDRLPFGYPTFWESFEPVLRSVVDDGDVMLDVLSDDARPQLARASQLTETLRGEDRYYQLELQWWTSPFALYEGVTPEALASASERHRVDVARDFPARSHADRRHEVAVDWSKILVLSTAKDTRLDALRCGEALSAVLLECTKAGLATCTLTHLIELPDSRSLVRELIADEGEPQALIRVGLAPPMAELPPATPRRPLEDVLQIG</sequence>
<evidence type="ECO:0000313" key="1">
    <source>
        <dbReference type="EMBL" id="SRX94121.1"/>
    </source>
</evidence>
<dbReference type="InterPro" id="IPR050627">
    <property type="entry name" value="Nitroreductase/BluB"/>
</dbReference>
<evidence type="ECO:0000313" key="2">
    <source>
        <dbReference type="Proteomes" id="UP000252015"/>
    </source>
</evidence>
<dbReference type="PANTHER" id="PTHR23026:SF123">
    <property type="entry name" value="NAD(P)H NITROREDUCTASE RV3131-RELATED"/>
    <property type="match status" value="1"/>
</dbReference>
<reference evidence="1 2" key="1">
    <citation type="submission" date="2018-05" db="EMBL/GenBank/DDBJ databases">
        <authorList>
            <consortium name="IHU Genomes"/>
        </authorList>
    </citation>
    <scope>NUCLEOTIDE SEQUENCE [LARGE SCALE GENOMIC DNA]</scope>
    <source>
        <strain evidence="1 2">P7336</strain>
    </source>
</reference>
<gene>
    <name evidence="1" type="ORF">MSP7336_02369</name>
</gene>
<dbReference type="Proteomes" id="UP000252015">
    <property type="component" value="Unassembled WGS sequence"/>
</dbReference>
<proteinExistence type="predicted"/>
<evidence type="ECO:0008006" key="3">
    <source>
        <dbReference type="Google" id="ProtNLM"/>
    </source>
</evidence>
<accession>A0A375YYX1</accession>
<dbReference type="PANTHER" id="PTHR23026">
    <property type="entry name" value="NADPH NITROREDUCTASE"/>
    <property type="match status" value="1"/>
</dbReference>